<accession>A0A9N7TXV0</accession>
<gene>
    <name evidence="2" type="ORF">PLEPLA_LOCUS8833</name>
</gene>
<evidence type="ECO:0000256" key="1">
    <source>
        <dbReference type="SAM" id="MobiDB-lite"/>
    </source>
</evidence>
<proteinExistence type="predicted"/>
<feature type="compositionally biased region" description="Basic and acidic residues" evidence="1">
    <location>
        <begin position="9"/>
        <end position="28"/>
    </location>
</feature>
<reference evidence="2" key="1">
    <citation type="submission" date="2020-03" db="EMBL/GenBank/DDBJ databases">
        <authorList>
            <person name="Weist P."/>
        </authorList>
    </citation>
    <scope>NUCLEOTIDE SEQUENCE</scope>
</reference>
<sequence length="144" mass="16114">MPTRRRGKGRGDGGGKKREVRPASEHHSREPKCFLVAITSNKHFLWQQIRPAQHSGGTLDKPSPQNCLRSDILRKSGVDRSRECDSKSHRPYPAFIPTCQQRKAPYTCGNVRCGVCMFVSSVGLRQNCQMDVHETSKGGKNPLN</sequence>
<name>A0A9N7TXV0_PLEPL</name>
<evidence type="ECO:0000313" key="3">
    <source>
        <dbReference type="Proteomes" id="UP001153269"/>
    </source>
</evidence>
<protein>
    <submittedName>
        <fullName evidence="2">Uncharacterized protein</fullName>
    </submittedName>
</protein>
<keyword evidence="3" id="KW-1185">Reference proteome</keyword>
<organism evidence="2 3">
    <name type="scientific">Pleuronectes platessa</name>
    <name type="common">European plaice</name>
    <dbReference type="NCBI Taxonomy" id="8262"/>
    <lineage>
        <taxon>Eukaryota</taxon>
        <taxon>Metazoa</taxon>
        <taxon>Chordata</taxon>
        <taxon>Craniata</taxon>
        <taxon>Vertebrata</taxon>
        <taxon>Euteleostomi</taxon>
        <taxon>Actinopterygii</taxon>
        <taxon>Neopterygii</taxon>
        <taxon>Teleostei</taxon>
        <taxon>Neoteleostei</taxon>
        <taxon>Acanthomorphata</taxon>
        <taxon>Carangaria</taxon>
        <taxon>Pleuronectiformes</taxon>
        <taxon>Pleuronectoidei</taxon>
        <taxon>Pleuronectidae</taxon>
        <taxon>Pleuronectes</taxon>
    </lineage>
</organism>
<dbReference type="AlphaFoldDB" id="A0A9N7TXV0"/>
<comment type="caution">
    <text evidence="2">The sequence shown here is derived from an EMBL/GenBank/DDBJ whole genome shotgun (WGS) entry which is preliminary data.</text>
</comment>
<dbReference type="Proteomes" id="UP001153269">
    <property type="component" value="Unassembled WGS sequence"/>
</dbReference>
<dbReference type="EMBL" id="CADEAL010000494">
    <property type="protein sequence ID" value="CAB1420955.1"/>
    <property type="molecule type" value="Genomic_DNA"/>
</dbReference>
<evidence type="ECO:0000313" key="2">
    <source>
        <dbReference type="EMBL" id="CAB1420955.1"/>
    </source>
</evidence>
<feature type="region of interest" description="Disordered" evidence="1">
    <location>
        <begin position="1"/>
        <end position="28"/>
    </location>
</feature>